<dbReference type="Pfam" id="PF01336">
    <property type="entry name" value="tRNA_anti-codon"/>
    <property type="match status" value="1"/>
</dbReference>
<dbReference type="PATRIC" id="fig|1618993.3.peg.56"/>
<dbReference type="PANTHER" id="PTHR22594:SF34">
    <property type="entry name" value="ASPARAGINE--TRNA LIGASE, MITOCHONDRIAL-RELATED"/>
    <property type="match status" value="1"/>
</dbReference>
<evidence type="ECO:0000256" key="3">
    <source>
        <dbReference type="ARBA" id="ARBA00022741"/>
    </source>
</evidence>
<proteinExistence type="inferred from homology"/>
<keyword evidence="2 7" id="KW-0436">Ligase</keyword>
<dbReference type="Gene3D" id="3.30.930.10">
    <property type="entry name" value="Bira Bifunctional Protein, Domain 2"/>
    <property type="match status" value="1"/>
</dbReference>
<keyword evidence="6 7" id="KW-0030">Aminoacyl-tRNA synthetase</keyword>
<comment type="similarity">
    <text evidence="1 7">Belongs to the class-II aminoacyl-tRNA synthetase family.</text>
</comment>
<dbReference type="GO" id="GO:0005524">
    <property type="term" value="F:ATP binding"/>
    <property type="evidence" value="ECO:0007669"/>
    <property type="project" value="UniProtKB-UniRule"/>
</dbReference>
<dbReference type="InterPro" id="IPR002312">
    <property type="entry name" value="Asp/Asn-tRNA-synth_IIb"/>
</dbReference>
<protein>
    <recommendedName>
        <fullName evidence="7">Asparagine--tRNA ligase</fullName>
        <ecNumber evidence="7">6.1.1.22</ecNumber>
    </recommendedName>
    <alternativeName>
        <fullName evidence="7">Asparaginyl-tRNA synthetase</fullName>
        <shortName evidence="7">AsnRS</shortName>
    </alternativeName>
</protein>
<dbReference type="AlphaFoldDB" id="A0A0G1MM55"/>
<dbReference type="PROSITE" id="PS50862">
    <property type="entry name" value="AA_TRNA_LIGASE_II"/>
    <property type="match status" value="1"/>
</dbReference>
<evidence type="ECO:0000256" key="6">
    <source>
        <dbReference type="ARBA" id="ARBA00023146"/>
    </source>
</evidence>
<dbReference type="GO" id="GO:0004816">
    <property type="term" value="F:asparagine-tRNA ligase activity"/>
    <property type="evidence" value="ECO:0007669"/>
    <property type="project" value="UniProtKB-UniRule"/>
</dbReference>
<comment type="subunit">
    <text evidence="7">Homodimer.</text>
</comment>
<name>A0A0G1MM55_9BACT</name>
<dbReference type="EMBL" id="LCKW01000001">
    <property type="protein sequence ID" value="KKU09259.1"/>
    <property type="molecule type" value="Genomic_DNA"/>
</dbReference>
<comment type="subcellular location">
    <subcellularLocation>
        <location evidence="7">Cytoplasm</location>
    </subcellularLocation>
</comment>
<evidence type="ECO:0000256" key="5">
    <source>
        <dbReference type="ARBA" id="ARBA00022917"/>
    </source>
</evidence>
<dbReference type="GO" id="GO:0003676">
    <property type="term" value="F:nucleic acid binding"/>
    <property type="evidence" value="ECO:0007669"/>
    <property type="project" value="InterPro"/>
</dbReference>
<dbReference type="EC" id="6.1.1.22" evidence="7"/>
<dbReference type="STRING" id="1618993.UX09_C0001G0053"/>
<keyword evidence="3 7" id="KW-0547">Nucleotide-binding</keyword>
<evidence type="ECO:0000256" key="1">
    <source>
        <dbReference type="ARBA" id="ARBA00008226"/>
    </source>
</evidence>
<dbReference type="PRINTS" id="PR01042">
    <property type="entry name" value="TRNASYNTHASP"/>
</dbReference>
<dbReference type="Proteomes" id="UP000034354">
    <property type="component" value="Unassembled WGS sequence"/>
</dbReference>
<dbReference type="SUPFAM" id="SSF55681">
    <property type="entry name" value="Class II aaRS and biotin synthetases"/>
    <property type="match status" value="1"/>
</dbReference>
<evidence type="ECO:0000256" key="2">
    <source>
        <dbReference type="ARBA" id="ARBA00022598"/>
    </source>
</evidence>
<dbReference type="InterPro" id="IPR012340">
    <property type="entry name" value="NA-bd_OB-fold"/>
</dbReference>
<keyword evidence="5 7" id="KW-0648">Protein biosynthesis</keyword>
<dbReference type="NCBIfam" id="TIGR00457">
    <property type="entry name" value="asnS"/>
    <property type="match status" value="1"/>
</dbReference>
<comment type="catalytic activity">
    <reaction evidence="7">
        <text>tRNA(Asn) + L-asparagine + ATP = L-asparaginyl-tRNA(Asn) + AMP + diphosphate + H(+)</text>
        <dbReference type="Rhea" id="RHEA:11180"/>
        <dbReference type="Rhea" id="RHEA-COMP:9659"/>
        <dbReference type="Rhea" id="RHEA-COMP:9674"/>
        <dbReference type="ChEBI" id="CHEBI:15378"/>
        <dbReference type="ChEBI" id="CHEBI:30616"/>
        <dbReference type="ChEBI" id="CHEBI:33019"/>
        <dbReference type="ChEBI" id="CHEBI:58048"/>
        <dbReference type="ChEBI" id="CHEBI:78442"/>
        <dbReference type="ChEBI" id="CHEBI:78515"/>
        <dbReference type="ChEBI" id="CHEBI:456215"/>
        <dbReference type="EC" id="6.1.1.22"/>
    </reaction>
</comment>
<evidence type="ECO:0000256" key="4">
    <source>
        <dbReference type="ARBA" id="ARBA00022840"/>
    </source>
</evidence>
<keyword evidence="4 7" id="KW-0067">ATP-binding</keyword>
<dbReference type="InterPro" id="IPR004522">
    <property type="entry name" value="Asn-tRNA-ligase"/>
</dbReference>
<dbReference type="GO" id="GO:0006421">
    <property type="term" value="P:asparaginyl-tRNA aminoacylation"/>
    <property type="evidence" value="ECO:0007669"/>
    <property type="project" value="UniProtKB-UniRule"/>
</dbReference>
<evidence type="ECO:0000313" key="9">
    <source>
        <dbReference type="EMBL" id="KKU09259.1"/>
    </source>
</evidence>
<accession>A0A0G1MM55</accession>
<dbReference type="GO" id="GO:0005737">
    <property type="term" value="C:cytoplasm"/>
    <property type="evidence" value="ECO:0007669"/>
    <property type="project" value="UniProtKB-SubCell"/>
</dbReference>
<dbReference type="HAMAP" id="MF_00534">
    <property type="entry name" value="Asn_tRNA_synth"/>
    <property type="match status" value="1"/>
</dbReference>
<dbReference type="NCBIfam" id="NF003037">
    <property type="entry name" value="PRK03932.1"/>
    <property type="match status" value="1"/>
</dbReference>
<evidence type="ECO:0000256" key="7">
    <source>
        <dbReference type="HAMAP-Rule" id="MF_00534"/>
    </source>
</evidence>
<reference evidence="9 10" key="1">
    <citation type="journal article" date="2015" name="Nature">
        <title>rRNA introns, odd ribosomes, and small enigmatic genomes across a large radiation of phyla.</title>
        <authorList>
            <person name="Brown C.T."/>
            <person name="Hug L.A."/>
            <person name="Thomas B.C."/>
            <person name="Sharon I."/>
            <person name="Castelle C.J."/>
            <person name="Singh A."/>
            <person name="Wilkins M.J."/>
            <person name="Williams K.H."/>
            <person name="Banfield J.F."/>
        </authorList>
    </citation>
    <scope>NUCLEOTIDE SEQUENCE [LARGE SCALE GENOMIC DNA]</scope>
</reference>
<organism evidence="9 10">
    <name type="scientific">Candidatus Uhrbacteria bacterium GW2011_GWE2_45_35</name>
    <dbReference type="NCBI Taxonomy" id="1618993"/>
    <lineage>
        <taxon>Bacteria</taxon>
        <taxon>Candidatus Uhriibacteriota</taxon>
    </lineage>
</organism>
<feature type="domain" description="Aminoacyl-transfer RNA synthetases class-II family profile" evidence="8">
    <location>
        <begin position="134"/>
        <end position="433"/>
    </location>
</feature>
<dbReference type="InterPro" id="IPR045864">
    <property type="entry name" value="aa-tRNA-synth_II/BPL/LPL"/>
</dbReference>
<comment type="caution">
    <text evidence="9">The sequence shown here is derived from an EMBL/GenBank/DDBJ whole genome shotgun (WGS) entry which is preliminary data.</text>
</comment>
<dbReference type="SUPFAM" id="SSF50249">
    <property type="entry name" value="Nucleic acid-binding proteins"/>
    <property type="match status" value="1"/>
</dbReference>
<dbReference type="Gene3D" id="2.40.50.140">
    <property type="entry name" value="Nucleic acid-binding proteins"/>
    <property type="match status" value="1"/>
</dbReference>
<dbReference type="InterPro" id="IPR006195">
    <property type="entry name" value="aa-tRNA-synth_II"/>
</dbReference>
<keyword evidence="7" id="KW-0963">Cytoplasm</keyword>
<gene>
    <name evidence="7" type="primary">asnS</name>
    <name evidence="9" type="ORF">UX09_C0001G0053</name>
</gene>
<dbReference type="InterPro" id="IPR004364">
    <property type="entry name" value="Aa-tRNA-synt_II"/>
</dbReference>
<dbReference type="Pfam" id="PF00152">
    <property type="entry name" value="tRNA-synt_2"/>
    <property type="match status" value="1"/>
</dbReference>
<evidence type="ECO:0000259" key="8">
    <source>
        <dbReference type="PROSITE" id="PS50862"/>
    </source>
</evidence>
<dbReference type="CDD" id="cd00776">
    <property type="entry name" value="AsxRS_core"/>
    <property type="match status" value="1"/>
</dbReference>
<sequence length="433" mass="49730">MSQNTFVSEIEKYVGQEVQLKGWVYNFRSSGKIFFLQFRDGTGRIQIVYSAANLPVEQWEKLNSLRIESSVVINGTVKAESRAPSGFELDGTSVEIVQLAPEDYPIGKKEHGPDFLLDNRHLWLRSEKQWAIQRVRDTIIRATFDYFKETGFVKFDTPILTPNACEGTTELFEMDYFDVGKAYLAQSGQLYLEAGVMSLGRCFDFGPVFRAEKSKTRRHLTEFWMMDAEAAFVEHDENIKIQEELVCRIVKDVLEKNQHELKVLERDVEALKKIQAPFIRMTHAEAVIKLHELGSDISEMDDLGGDDETILTKQYDRPIFVEKYPAVVKAFYMKRDSTDPSRALCADLLAPEGYGEIIGGSQREDDYETLLARIKEHNLPVEAFQWYLDLRKYGSVPHSGFGFGLERLVTWICGLEHVRESIPFPRLINRITP</sequence>
<dbReference type="NCBIfam" id="NF003483">
    <property type="entry name" value="PRK05159.1"/>
    <property type="match status" value="1"/>
</dbReference>
<evidence type="ECO:0000313" key="10">
    <source>
        <dbReference type="Proteomes" id="UP000034354"/>
    </source>
</evidence>
<dbReference type="PANTHER" id="PTHR22594">
    <property type="entry name" value="ASPARTYL/LYSYL-TRNA SYNTHETASE"/>
    <property type="match status" value="1"/>
</dbReference>
<dbReference type="InterPro" id="IPR004365">
    <property type="entry name" value="NA-bd_OB_tRNA"/>
</dbReference>